<proteinExistence type="predicted"/>
<comment type="caution">
    <text evidence="1">The sequence shown here is derived from an EMBL/GenBank/DDBJ whole genome shotgun (WGS) entry which is preliminary data.</text>
</comment>
<protein>
    <submittedName>
        <fullName evidence="1">Uncharacterized protein</fullName>
    </submittedName>
</protein>
<organism evidence="1 2">
    <name type="scientific">Ensete ventricosum</name>
    <name type="common">Abyssinian banana</name>
    <name type="synonym">Musa ensete</name>
    <dbReference type="NCBI Taxonomy" id="4639"/>
    <lineage>
        <taxon>Eukaryota</taxon>
        <taxon>Viridiplantae</taxon>
        <taxon>Streptophyta</taxon>
        <taxon>Embryophyta</taxon>
        <taxon>Tracheophyta</taxon>
        <taxon>Spermatophyta</taxon>
        <taxon>Magnoliopsida</taxon>
        <taxon>Liliopsida</taxon>
        <taxon>Zingiberales</taxon>
        <taxon>Musaceae</taxon>
        <taxon>Ensete</taxon>
    </lineage>
</organism>
<dbReference type="AlphaFoldDB" id="A0AAX5NIA4"/>
<evidence type="ECO:0000313" key="1">
    <source>
        <dbReference type="EMBL" id="KAJ8455304.1"/>
    </source>
</evidence>
<sequence length="129" mass="15004">MLFLLFPSFKKVRLLPYSDGLARDSPILVLFLVRSDPSSKPYVLLKHIIHDLLFKYKVELEVVYFLLLVLNFLFHTFENTEFIPHANTLTFIHETDTPLSYPTFDPDSNIEYLTSSVSYVTATRDTRKG</sequence>
<accession>A0AAX5NIA4</accession>
<dbReference type="EMBL" id="JAQQAF010000073">
    <property type="protein sequence ID" value="KAJ8455304.1"/>
    <property type="molecule type" value="Genomic_DNA"/>
</dbReference>
<name>A0AAX5NIA4_ENSVE</name>
<dbReference type="Proteomes" id="UP001222027">
    <property type="component" value="Unassembled WGS sequence"/>
</dbReference>
<gene>
    <name evidence="1" type="ORF">OPV22_035176</name>
</gene>
<keyword evidence="2" id="KW-1185">Reference proteome</keyword>
<evidence type="ECO:0000313" key="2">
    <source>
        <dbReference type="Proteomes" id="UP001222027"/>
    </source>
</evidence>
<reference evidence="1 2" key="1">
    <citation type="submission" date="2022-12" db="EMBL/GenBank/DDBJ databases">
        <title>Chromosome-scale assembly of the Ensete ventricosum genome.</title>
        <authorList>
            <person name="Dussert Y."/>
            <person name="Stocks J."/>
            <person name="Wendawek A."/>
            <person name="Woldeyes F."/>
            <person name="Nichols R.A."/>
            <person name="Borrell J.S."/>
        </authorList>
    </citation>
    <scope>NUCLEOTIDE SEQUENCE [LARGE SCALE GENOMIC DNA]</scope>
    <source>
        <strain evidence="2">cv. Maze</strain>
        <tissue evidence="1">Seeds</tissue>
    </source>
</reference>